<dbReference type="GO" id="GO:0003677">
    <property type="term" value="F:DNA binding"/>
    <property type="evidence" value="ECO:0007669"/>
    <property type="project" value="InterPro"/>
</dbReference>
<dbReference type="PROSITE" id="PS50943">
    <property type="entry name" value="HTH_CROC1"/>
    <property type="match status" value="1"/>
</dbReference>
<feature type="domain" description="HTH cro/C1-type" evidence="1">
    <location>
        <begin position="20"/>
        <end position="75"/>
    </location>
</feature>
<evidence type="ECO:0000313" key="2">
    <source>
        <dbReference type="EMBL" id="KKN68686.1"/>
    </source>
</evidence>
<dbReference type="Gene3D" id="1.10.260.40">
    <property type="entry name" value="lambda repressor-like DNA-binding domains"/>
    <property type="match status" value="1"/>
</dbReference>
<comment type="caution">
    <text evidence="2">The sequence shown here is derived from an EMBL/GenBank/DDBJ whole genome shotgun (WGS) entry which is preliminary data.</text>
</comment>
<accession>A0A0F9V567</accession>
<dbReference type="InterPro" id="IPR001387">
    <property type="entry name" value="Cro/C1-type_HTH"/>
</dbReference>
<proteinExistence type="predicted"/>
<dbReference type="AlphaFoldDB" id="A0A0F9V567"/>
<dbReference type="SMART" id="SM00530">
    <property type="entry name" value="HTH_XRE"/>
    <property type="match status" value="1"/>
</dbReference>
<dbReference type="Pfam" id="PF01381">
    <property type="entry name" value="HTH_3"/>
    <property type="match status" value="1"/>
</dbReference>
<protein>
    <recommendedName>
        <fullName evidence="1">HTH cro/C1-type domain-containing protein</fullName>
    </recommendedName>
</protein>
<organism evidence="2">
    <name type="scientific">marine sediment metagenome</name>
    <dbReference type="NCBI Taxonomy" id="412755"/>
    <lineage>
        <taxon>unclassified sequences</taxon>
        <taxon>metagenomes</taxon>
        <taxon>ecological metagenomes</taxon>
    </lineage>
</organism>
<dbReference type="InterPro" id="IPR010982">
    <property type="entry name" value="Lambda_DNA-bd_dom_sf"/>
</dbReference>
<dbReference type="SUPFAM" id="SSF47413">
    <property type="entry name" value="lambda repressor-like DNA-binding domains"/>
    <property type="match status" value="1"/>
</dbReference>
<name>A0A0F9V567_9ZZZZ</name>
<dbReference type="EMBL" id="LAZR01000442">
    <property type="protein sequence ID" value="KKN68686.1"/>
    <property type="molecule type" value="Genomic_DNA"/>
</dbReference>
<reference evidence="2" key="1">
    <citation type="journal article" date="2015" name="Nature">
        <title>Complex archaea that bridge the gap between prokaryotes and eukaryotes.</title>
        <authorList>
            <person name="Spang A."/>
            <person name="Saw J.H."/>
            <person name="Jorgensen S.L."/>
            <person name="Zaremba-Niedzwiedzka K."/>
            <person name="Martijn J."/>
            <person name="Lind A.E."/>
            <person name="van Eijk R."/>
            <person name="Schleper C."/>
            <person name="Guy L."/>
            <person name="Ettema T.J."/>
        </authorList>
    </citation>
    <scope>NUCLEOTIDE SEQUENCE</scope>
</reference>
<gene>
    <name evidence="2" type="ORF">LCGC14_0448770</name>
</gene>
<dbReference type="CDD" id="cd00093">
    <property type="entry name" value="HTH_XRE"/>
    <property type="match status" value="1"/>
</dbReference>
<sequence>MKSQHATNGTPTFCKMTNRLRELRLAKKMTQATLAEELDMPRGSYSLLESGVTLPTVVVLKTLTNAFNCKDIEIYSGVYLDIIRIESSDD</sequence>
<evidence type="ECO:0000259" key="1">
    <source>
        <dbReference type="PROSITE" id="PS50943"/>
    </source>
</evidence>